<gene>
    <name evidence="5" type="ORF">Q4521_15020</name>
</gene>
<feature type="domain" description="HAMP" evidence="3">
    <location>
        <begin position="169"/>
        <end position="222"/>
    </location>
</feature>
<dbReference type="InterPro" id="IPR035919">
    <property type="entry name" value="EAL_sf"/>
</dbReference>
<dbReference type="InterPro" id="IPR001633">
    <property type="entry name" value="EAL_dom"/>
</dbReference>
<dbReference type="SMART" id="SM00267">
    <property type="entry name" value="GGDEF"/>
    <property type="match status" value="1"/>
</dbReference>
<dbReference type="Gene3D" id="3.30.70.270">
    <property type="match status" value="1"/>
</dbReference>
<dbReference type="PANTHER" id="PTHR44757:SF2">
    <property type="entry name" value="BIOFILM ARCHITECTURE MAINTENANCE PROTEIN MBAA"/>
    <property type="match status" value="1"/>
</dbReference>
<proteinExistence type="predicted"/>
<keyword evidence="1" id="KW-0812">Transmembrane</keyword>
<keyword evidence="1" id="KW-0472">Membrane</keyword>
<sequence length="682" mass="76234">MSFLRNLDIKPKILASTLGIVFVTTLVIDVAIFAMQYHTAKTNLDARLNIEANIISQNISASVLFDDEKTTSEILSSFKSDPAILKVEVLDLAEKVFSEHVTKDGYIVGGADFSISKPIVFSGDEIGTLVVYVSDAEIGSGISKTILFSITTLVIALGVAFLLSLAVQGMIFESILALHNTSQRVAKTRDYSLRAEIFSEDEIGRLAKTFNSMLEQVEQRDAMLEKQVSHRTLELEKLAEEFRFRAFHDNLTGLPNRALLNERFGLCIEHARRCGNKFVCLLLDLDDFKTINDTKGHDYGDELLIGVAQRLKASVRAEDLVCRLGGDEFIILATDIETEFDARQIANNILFALSEDIVIKDDKIKTAVSIGGAIYPQHGETVGVLKRHADVAMYHAKDGGKNRFSLFSHGMQEEVHYRLMIQRDLEPAILDNQLIIYFQPKVLAETGEVAGCEALVRWQHPEEGFLTPDKFIPYAEETPLIREIDYYVIRECCKKLKEWSARFDKPVPIAVNLSGRHFRSFKIVEVLKEAITSAGISPDLLEIEITEAVLIADPDKAQKVVHAIKSIGFTISLDDFGTGYSSLNYLRTLPIDIIKLDRSFIANIDTSEQDRRLTRGITSLAKGLDLTMVAEGVETESQLQTLLDLGCHCFQGYYFSKPVPEVEFLAWHKKYNNALGNNHKVG</sequence>
<dbReference type="SUPFAM" id="SSF141868">
    <property type="entry name" value="EAL domain-like"/>
    <property type="match status" value="1"/>
</dbReference>
<dbReference type="PROSITE" id="PS50885">
    <property type="entry name" value="HAMP"/>
    <property type="match status" value="1"/>
</dbReference>
<dbReference type="InterPro" id="IPR043128">
    <property type="entry name" value="Rev_trsase/Diguanyl_cyclase"/>
</dbReference>
<dbReference type="Pfam" id="PF00672">
    <property type="entry name" value="HAMP"/>
    <property type="match status" value="1"/>
</dbReference>
<dbReference type="SMART" id="SM00304">
    <property type="entry name" value="HAMP"/>
    <property type="match status" value="1"/>
</dbReference>
<dbReference type="InterPro" id="IPR029787">
    <property type="entry name" value="Nucleotide_cyclase"/>
</dbReference>
<dbReference type="CDD" id="cd06225">
    <property type="entry name" value="HAMP"/>
    <property type="match status" value="1"/>
</dbReference>
<feature type="domain" description="GGDEF" evidence="4">
    <location>
        <begin position="276"/>
        <end position="409"/>
    </location>
</feature>
<reference evidence="5" key="1">
    <citation type="submission" date="2023-07" db="EMBL/GenBank/DDBJ databases">
        <title>Genome content predicts the carbon catabolic preferences of heterotrophic bacteria.</title>
        <authorList>
            <person name="Gralka M."/>
        </authorList>
    </citation>
    <scope>NUCLEOTIDE SEQUENCE</scope>
    <source>
        <strain evidence="5">I3M17_2</strain>
    </source>
</reference>
<dbReference type="PROSITE" id="PS50887">
    <property type="entry name" value="GGDEF"/>
    <property type="match status" value="1"/>
</dbReference>
<dbReference type="RefSeq" id="WP_303493355.1">
    <property type="nucleotide sequence ID" value="NZ_JAUOPB010000011.1"/>
</dbReference>
<dbReference type="Pfam" id="PF00990">
    <property type="entry name" value="GGDEF"/>
    <property type="match status" value="1"/>
</dbReference>
<dbReference type="GO" id="GO:0007165">
    <property type="term" value="P:signal transduction"/>
    <property type="evidence" value="ECO:0007669"/>
    <property type="project" value="InterPro"/>
</dbReference>
<dbReference type="SMART" id="SM00052">
    <property type="entry name" value="EAL"/>
    <property type="match status" value="1"/>
</dbReference>
<feature type="transmembrane region" description="Helical" evidence="1">
    <location>
        <begin position="13"/>
        <end position="34"/>
    </location>
</feature>
<evidence type="ECO:0000259" key="2">
    <source>
        <dbReference type="PROSITE" id="PS50883"/>
    </source>
</evidence>
<dbReference type="Pfam" id="PF00563">
    <property type="entry name" value="EAL"/>
    <property type="match status" value="1"/>
</dbReference>
<protein>
    <submittedName>
        <fullName evidence="5">EAL domain-containing protein</fullName>
    </submittedName>
</protein>
<dbReference type="CDD" id="cd01949">
    <property type="entry name" value="GGDEF"/>
    <property type="match status" value="1"/>
</dbReference>
<dbReference type="InterPro" id="IPR033417">
    <property type="entry name" value="CHASE8"/>
</dbReference>
<organism evidence="5 6">
    <name type="scientific">Saccharophagus degradans</name>
    <dbReference type="NCBI Taxonomy" id="86304"/>
    <lineage>
        <taxon>Bacteria</taxon>
        <taxon>Pseudomonadati</taxon>
        <taxon>Pseudomonadota</taxon>
        <taxon>Gammaproteobacteria</taxon>
        <taxon>Cellvibrionales</taxon>
        <taxon>Cellvibrionaceae</taxon>
        <taxon>Saccharophagus</taxon>
    </lineage>
</organism>
<evidence type="ECO:0000256" key="1">
    <source>
        <dbReference type="SAM" id="Phobius"/>
    </source>
</evidence>
<dbReference type="Gene3D" id="3.20.20.450">
    <property type="entry name" value="EAL domain"/>
    <property type="match status" value="1"/>
</dbReference>
<dbReference type="PROSITE" id="PS50883">
    <property type="entry name" value="EAL"/>
    <property type="match status" value="1"/>
</dbReference>
<dbReference type="Proteomes" id="UP001169760">
    <property type="component" value="Unassembled WGS sequence"/>
</dbReference>
<comment type="caution">
    <text evidence="5">The sequence shown here is derived from an EMBL/GenBank/DDBJ whole genome shotgun (WGS) entry which is preliminary data.</text>
</comment>
<dbReference type="GO" id="GO:0016020">
    <property type="term" value="C:membrane"/>
    <property type="evidence" value="ECO:0007669"/>
    <property type="project" value="InterPro"/>
</dbReference>
<dbReference type="Pfam" id="PF17152">
    <property type="entry name" value="CHASE8"/>
    <property type="match status" value="1"/>
</dbReference>
<evidence type="ECO:0000259" key="4">
    <source>
        <dbReference type="PROSITE" id="PS50887"/>
    </source>
</evidence>
<dbReference type="EMBL" id="JAUOPB010000011">
    <property type="protein sequence ID" value="MDO6423793.1"/>
    <property type="molecule type" value="Genomic_DNA"/>
</dbReference>
<evidence type="ECO:0000313" key="6">
    <source>
        <dbReference type="Proteomes" id="UP001169760"/>
    </source>
</evidence>
<dbReference type="PANTHER" id="PTHR44757">
    <property type="entry name" value="DIGUANYLATE CYCLASE DGCP"/>
    <property type="match status" value="1"/>
</dbReference>
<keyword evidence="1" id="KW-1133">Transmembrane helix</keyword>
<name>A0AAW7XBA9_9GAMM</name>
<dbReference type="SUPFAM" id="SSF55073">
    <property type="entry name" value="Nucleotide cyclase"/>
    <property type="match status" value="1"/>
</dbReference>
<evidence type="ECO:0000313" key="5">
    <source>
        <dbReference type="EMBL" id="MDO6423793.1"/>
    </source>
</evidence>
<feature type="domain" description="EAL" evidence="2">
    <location>
        <begin position="418"/>
        <end position="672"/>
    </location>
</feature>
<dbReference type="InterPro" id="IPR000160">
    <property type="entry name" value="GGDEF_dom"/>
</dbReference>
<dbReference type="Gene3D" id="6.10.340.10">
    <property type="match status" value="1"/>
</dbReference>
<dbReference type="SUPFAM" id="SSF158472">
    <property type="entry name" value="HAMP domain-like"/>
    <property type="match status" value="1"/>
</dbReference>
<accession>A0AAW7XBA9</accession>
<dbReference type="AlphaFoldDB" id="A0AAW7XBA9"/>
<dbReference type="InterPro" id="IPR052155">
    <property type="entry name" value="Biofilm_reg_signaling"/>
</dbReference>
<dbReference type="InterPro" id="IPR003660">
    <property type="entry name" value="HAMP_dom"/>
</dbReference>
<feature type="transmembrane region" description="Helical" evidence="1">
    <location>
        <begin position="146"/>
        <end position="167"/>
    </location>
</feature>
<evidence type="ECO:0000259" key="3">
    <source>
        <dbReference type="PROSITE" id="PS50885"/>
    </source>
</evidence>
<dbReference type="NCBIfam" id="TIGR00254">
    <property type="entry name" value="GGDEF"/>
    <property type="match status" value="1"/>
</dbReference>
<dbReference type="CDD" id="cd01948">
    <property type="entry name" value="EAL"/>
    <property type="match status" value="1"/>
</dbReference>